<evidence type="ECO:0000313" key="1">
    <source>
        <dbReference type="EMBL" id="KAJ2974523.1"/>
    </source>
</evidence>
<proteinExistence type="predicted"/>
<accession>A0ACC1N7V6</accession>
<dbReference type="Proteomes" id="UP001143910">
    <property type="component" value="Unassembled WGS sequence"/>
</dbReference>
<organism evidence="1 2">
    <name type="scientific">Zarea fungicola</name>
    <dbReference type="NCBI Taxonomy" id="93591"/>
    <lineage>
        <taxon>Eukaryota</taxon>
        <taxon>Fungi</taxon>
        <taxon>Dikarya</taxon>
        <taxon>Ascomycota</taxon>
        <taxon>Pezizomycotina</taxon>
        <taxon>Sordariomycetes</taxon>
        <taxon>Hypocreomycetidae</taxon>
        <taxon>Hypocreales</taxon>
        <taxon>Cordycipitaceae</taxon>
        <taxon>Zarea</taxon>
    </lineage>
</organism>
<keyword evidence="2" id="KW-1185">Reference proteome</keyword>
<comment type="caution">
    <text evidence="1">The sequence shown here is derived from an EMBL/GenBank/DDBJ whole genome shotgun (WGS) entry which is preliminary data.</text>
</comment>
<reference evidence="1" key="1">
    <citation type="submission" date="2022-08" db="EMBL/GenBank/DDBJ databases">
        <title>Genome Sequence of Lecanicillium fungicola.</title>
        <authorList>
            <person name="Buettner E."/>
        </authorList>
    </citation>
    <scope>NUCLEOTIDE SEQUENCE</scope>
    <source>
        <strain evidence="1">Babe33</strain>
    </source>
</reference>
<dbReference type="EMBL" id="JANJQO010000819">
    <property type="protein sequence ID" value="KAJ2974523.1"/>
    <property type="molecule type" value="Genomic_DNA"/>
</dbReference>
<sequence>MSASRFGPSTRPDKKYQKTWKIDGIPKQWVKSQLELFLREKLGCGVSVQSLAPRIDNATGQATVTVEGDFTIPRNLAIDGIPGAGTLISSQEFDGMTTLFAPRPDDHKLDIIALSGLGGHAFGSFKERDGSHMWLRDSLPEVITHQATEKPMARVIIYGFPSDVAKSSNVQQINDICTSFITSLHPLANGTSTKPIMFIGHSLGGIIIKEALVTLAREDRDEDNLKVLLNAIRAIVFFGVPHSGMQIKALKEMATDGPNTALIESLSGTNSQVLLELRRQFHKLFEKKGDLLFHTRLFCFYETEESHTAAKNEEILEDEWPKSYGAWHVADVKTANALLNKNTKACLKTLWFPEMDHRTYQDWLFSSRGLLWIKGHPGVGKSTLMKHIVQEIKHTRHLELRKSMFASFFFNNRGAELEKTRLGFYRSVLHQLLIQIPDSLKDLVTFFIDKNDGSGKAGEDWQWLEGDLQTHLTKAISTITKSHDLWLFVDALDESIDATASAMVKEFISLLEENGDSNANFHICFTARHYPVPTKHCEFELSVDQNNKRDIRTYVENGLAGDKELLQSQIPSTIVDRANGIFLWARLALEKAISLDQKGLRLESIQKAINVIPPTLEELFESLISTLEEEEERAISLKIMQWICFAQRALSLDELRWAMVADDDLSRESLDDCRSDPLFIAEDERLQRRLTTLSCGLVEVMRHTKSVEFIHQAVKEFFLYQGLSRLRGIDKATNMDQIGASKEERNGHYKLARTCIRYLSIVELSPLYPFALLPAEITTLRESVTIWHDTERNRDILRRLYELDKLVAETFPLLGYALSSWIPHIIEGEKNITEREDAFGYTLWPLESLFWPLNSILPPEYTRSRWATMLHLAAEYQLLGQLRTILSKGSGMNIPVDKPDSEGQTALFLAVKNGHTTAVRMLLDKSNELHAADLDYKNKDGNTSLMEAAANGCTDMVKIFLGTGRVDVNSRNYRQESALLLAVKGGHLGVVQTLVNNGKVDANSTDLDGNSAIFLAADGGHFEVLRALLESGKVDRDSKNNDQVSTIVSAIRNGRLNVVQALLNAEKVGLNLQITLQDSLILALERGHLDIVRALVDRGNIARDNQIVLDCSLLIVAAERGYTEIVRLFLDTYRFQELAAGDQIGNFS</sequence>
<protein>
    <submittedName>
        <fullName evidence="1">Uncharacterized protein</fullName>
    </submittedName>
</protein>
<evidence type="ECO:0000313" key="2">
    <source>
        <dbReference type="Proteomes" id="UP001143910"/>
    </source>
</evidence>
<gene>
    <name evidence="1" type="ORF">NQ176_g6008</name>
</gene>
<name>A0ACC1N7V6_9HYPO</name>